<dbReference type="SUPFAM" id="SSF158682">
    <property type="entry name" value="TerB-like"/>
    <property type="match status" value="1"/>
</dbReference>
<feature type="compositionally biased region" description="Low complexity" evidence="1">
    <location>
        <begin position="149"/>
        <end position="160"/>
    </location>
</feature>
<dbReference type="Pfam" id="PF04391">
    <property type="entry name" value="DUF533"/>
    <property type="match status" value="1"/>
</dbReference>
<evidence type="ECO:0000313" key="3">
    <source>
        <dbReference type="EMBL" id="MRG95569.1"/>
    </source>
</evidence>
<dbReference type="InterPro" id="IPR029024">
    <property type="entry name" value="TerB-like"/>
</dbReference>
<dbReference type="InterPro" id="IPR007486">
    <property type="entry name" value="YebE"/>
</dbReference>
<keyword evidence="2" id="KW-0472">Membrane</keyword>
<keyword evidence="2" id="KW-0812">Transmembrane</keyword>
<sequence length="365" mass="36655">MASMFDAQRILGALVSDGVDGGGFRDSRRRRRHREDDGIGAGTLLAGAAGVAAAGGLAYMAYQHFKQPAAPQMPGAPGMHGMHGAPGMHGMHGAPGMQAMPGAPAQQGFFGQLMGSSSGPIAPGAPPGGGTNFGVPVYHNDPSTWGTSAPAAPAQGHAPWGGPPAGAPQPAPQWGAPPNPGPQPGWGGPPPGPPAAPPAPPAQWGAPPNVAPPAPPAQWGAPPNPVAAAPAPAPAPAPAAPAPAADMQADAMLLIRAMITAAFIDGQIDPDERARILDRVARAGLGPEDQAALARELEAPQPPFALVGQIRSPQMAEQFYVVSLLSAGTESEAERSYLKGLPSMLGLRPDDVARLHSGLGIPPLP</sequence>
<accession>A0A6N7PUH5</accession>
<evidence type="ECO:0000256" key="2">
    <source>
        <dbReference type="SAM" id="Phobius"/>
    </source>
</evidence>
<evidence type="ECO:0000256" key="1">
    <source>
        <dbReference type="SAM" id="MobiDB-lite"/>
    </source>
</evidence>
<feature type="region of interest" description="Disordered" evidence="1">
    <location>
        <begin position="108"/>
        <end position="242"/>
    </location>
</feature>
<gene>
    <name evidence="3" type="ORF">GF068_27170</name>
</gene>
<feature type="transmembrane region" description="Helical" evidence="2">
    <location>
        <begin position="38"/>
        <end position="62"/>
    </location>
</feature>
<feature type="compositionally biased region" description="Low complexity" evidence="1">
    <location>
        <begin position="217"/>
        <end position="230"/>
    </location>
</feature>
<reference evidence="3 4" key="1">
    <citation type="submission" date="2019-10" db="EMBL/GenBank/DDBJ databases">
        <title>A soil myxobacterium in the family Polyangiaceae.</title>
        <authorList>
            <person name="Li Y."/>
            <person name="Wang J."/>
        </authorList>
    </citation>
    <scope>NUCLEOTIDE SEQUENCE [LARGE SCALE GENOMIC DNA]</scope>
    <source>
        <strain evidence="3 4">DSM 14734</strain>
    </source>
</reference>
<dbReference type="CDD" id="cd07178">
    <property type="entry name" value="terB_like_YebE"/>
    <property type="match status" value="1"/>
</dbReference>
<protein>
    <submittedName>
        <fullName evidence="3">DUF533 domain-containing protein</fullName>
    </submittedName>
</protein>
<feature type="compositionally biased region" description="Pro residues" evidence="1">
    <location>
        <begin position="161"/>
        <end position="201"/>
    </location>
</feature>
<feature type="compositionally biased region" description="Pro residues" evidence="1">
    <location>
        <begin position="231"/>
        <end position="241"/>
    </location>
</feature>
<keyword evidence="4" id="KW-1185">Reference proteome</keyword>
<name>A0A6N7PUH5_9BACT</name>
<proteinExistence type="predicted"/>
<dbReference type="Proteomes" id="UP000440224">
    <property type="component" value="Unassembled WGS sequence"/>
</dbReference>
<comment type="caution">
    <text evidence="3">The sequence shown here is derived from an EMBL/GenBank/DDBJ whole genome shotgun (WGS) entry which is preliminary data.</text>
</comment>
<organism evidence="3 4">
    <name type="scientific">Polyangium spumosum</name>
    <dbReference type="NCBI Taxonomy" id="889282"/>
    <lineage>
        <taxon>Bacteria</taxon>
        <taxon>Pseudomonadati</taxon>
        <taxon>Myxococcota</taxon>
        <taxon>Polyangia</taxon>
        <taxon>Polyangiales</taxon>
        <taxon>Polyangiaceae</taxon>
        <taxon>Polyangium</taxon>
    </lineage>
</organism>
<dbReference type="EMBL" id="WJIE01000008">
    <property type="protein sequence ID" value="MRG95569.1"/>
    <property type="molecule type" value="Genomic_DNA"/>
</dbReference>
<evidence type="ECO:0000313" key="4">
    <source>
        <dbReference type="Proteomes" id="UP000440224"/>
    </source>
</evidence>
<dbReference type="AlphaFoldDB" id="A0A6N7PUH5"/>
<keyword evidence="2" id="KW-1133">Transmembrane helix</keyword>
<dbReference type="Gene3D" id="1.10.3680.10">
    <property type="entry name" value="TerB-like"/>
    <property type="match status" value="1"/>
</dbReference>
<dbReference type="RefSeq" id="WP_153822385.1">
    <property type="nucleotide sequence ID" value="NZ_WJIE01000008.1"/>
</dbReference>
<dbReference type="OrthoDB" id="5459344at2"/>